<organism evidence="8 9">
    <name type="scientific">Inquilinus limosus</name>
    <dbReference type="NCBI Taxonomy" id="171674"/>
    <lineage>
        <taxon>Bacteria</taxon>
        <taxon>Pseudomonadati</taxon>
        <taxon>Pseudomonadota</taxon>
        <taxon>Alphaproteobacteria</taxon>
        <taxon>Rhodospirillales</taxon>
        <taxon>Rhodospirillaceae</taxon>
        <taxon>Inquilinus</taxon>
    </lineage>
</organism>
<dbReference type="Proteomes" id="UP000700706">
    <property type="component" value="Unassembled WGS sequence"/>
</dbReference>
<keyword evidence="5 6" id="KW-0732">Signal</keyword>
<dbReference type="PROSITE" id="PS50983">
    <property type="entry name" value="FE_B12_PBP"/>
    <property type="match status" value="1"/>
</dbReference>
<evidence type="ECO:0000313" key="9">
    <source>
        <dbReference type="Proteomes" id="UP000700706"/>
    </source>
</evidence>
<evidence type="ECO:0000259" key="7">
    <source>
        <dbReference type="PROSITE" id="PS50983"/>
    </source>
</evidence>
<dbReference type="EMBL" id="JAEKLZ010000163">
    <property type="protein sequence ID" value="MBW8725194.1"/>
    <property type="molecule type" value="Genomic_DNA"/>
</dbReference>
<feature type="chain" id="PRO_5036863512" evidence="6">
    <location>
        <begin position="23"/>
        <end position="283"/>
    </location>
</feature>
<keyword evidence="4" id="KW-0408">Iron</keyword>
<dbReference type="GO" id="GO:0030288">
    <property type="term" value="C:outer membrane-bounded periplasmic space"/>
    <property type="evidence" value="ECO:0007669"/>
    <property type="project" value="TreeGrafter"/>
</dbReference>
<dbReference type="AlphaFoldDB" id="A0A952FMZ4"/>
<keyword evidence="3" id="KW-0813">Transport</keyword>
<accession>A0A952FMZ4</accession>
<reference evidence="8" key="1">
    <citation type="submission" date="2020-06" db="EMBL/GenBank/DDBJ databases">
        <title>Stable isotope informed genome-resolved metagenomics uncovers potential trophic interactions in rhizosphere soil.</title>
        <authorList>
            <person name="Starr E.P."/>
            <person name="Shi S."/>
            <person name="Blazewicz S.J."/>
            <person name="Koch B.J."/>
            <person name="Probst A.J."/>
            <person name="Hungate B.A."/>
            <person name="Pett-Ridge J."/>
            <person name="Firestone M.K."/>
            <person name="Banfield J.F."/>
        </authorList>
    </citation>
    <scope>NUCLEOTIDE SEQUENCE</scope>
    <source>
        <strain evidence="8">YM_69_17</strain>
    </source>
</reference>
<evidence type="ECO:0000256" key="5">
    <source>
        <dbReference type="ARBA" id="ARBA00022729"/>
    </source>
</evidence>
<evidence type="ECO:0000256" key="2">
    <source>
        <dbReference type="ARBA" id="ARBA00008814"/>
    </source>
</evidence>
<dbReference type="InterPro" id="IPR006311">
    <property type="entry name" value="TAT_signal"/>
</dbReference>
<dbReference type="SUPFAM" id="SSF53807">
    <property type="entry name" value="Helical backbone' metal receptor"/>
    <property type="match status" value="1"/>
</dbReference>
<dbReference type="PANTHER" id="PTHR30532">
    <property type="entry name" value="IRON III DICITRATE-BINDING PERIPLASMIC PROTEIN"/>
    <property type="match status" value="1"/>
</dbReference>
<feature type="signal peptide" evidence="6">
    <location>
        <begin position="1"/>
        <end position="22"/>
    </location>
</feature>
<dbReference type="Gene3D" id="3.40.50.1980">
    <property type="entry name" value="Nitrogenase molybdenum iron protein domain"/>
    <property type="match status" value="2"/>
</dbReference>
<comment type="caution">
    <text evidence="8">The sequence shown here is derived from an EMBL/GenBank/DDBJ whole genome shotgun (WGS) entry which is preliminary data.</text>
</comment>
<evidence type="ECO:0000256" key="3">
    <source>
        <dbReference type="ARBA" id="ARBA00022448"/>
    </source>
</evidence>
<evidence type="ECO:0000256" key="6">
    <source>
        <dbReference type="SAM" id="SignalP"/>
    </source>
</evidence>
<dbReference type="Pfam" id="PF01497">
    <property type="entry name" value="Peripla_BP_2"/>
    <property type="match status" value="1"/>
</dbReference>
<keyword evidence="4" id="KW-0410">Iron transport</keyword>
<proteinExistence type="inferred from homology"/>
<evidence type="ECO:0000313" key="8">
    <source>
        <dbReference type="EMBL" id="MBW8725194.1"/>
    </source>
</evidence>
<dbReference type="PRINTS" id="PR01715">
    <property type="entry name" value="FERRIBNDNGPP"/>
</dbReference>
<name>A0A952FMZ4_9PROT</name>
<keyword evidence="4" id="KW-0406">Ion transport</keyword>
<comment type="subcellular location">
    <subcellularLocation>
        <location evidence="1">Cell envelope</location>
    </subcellularLocation>
</comment>
<gene>
    <name evidence="8" type="ORF">JF625_08590</name>
</gene>
<feature type="domain" description="Fe/B12 periplasmic-binding" evidence="7">
    <location>
        <begin position="29"/>
        <end position="283"/>
    </location>
</feature>
<comment type="similarity">
    <text evidence="2">Belongs to the bacterial solute-binding protein 8 family.</text>
</comment>
<dbReference type="InterPro" id="IPR002491">
    <property type="entry name" value="ABC_transptr_periplasmic_BD"/>
</dbReference>
<dbReference type="PROSITE" id="PS51318">
    <property type="entry name" value="TAT"/>
    <property type="match status" value="1"/>
</dbReference>
<protein>
    <submittedName>
        <fullName evidence="8">ABC transporter substrate-binding protein</fullName>
    </submittedName>
</protein>
<evidence type="ECO:0000256" key="4">
    <source>
        <dbReference type="ARBA" id="ARBA00022496"/>
    </source>
</evidence>
<sequence>MPTRRALLAAAAASLAPRSAVAVAAAPARLACLEWTTAEMLLSLGVAPMAVCDTKGYRDWVVAPELPAGTIDLGSRGEPNLELLQALQPELILAVFDSGFERSDFAPYAPLVDVPFHSAAPYEGAQEETRRLGERIGRAAEAAALIARTEAGIAAARARLRHDPAVPVCPFSFFDDRHLRIYGGGLLQDVLARLGLRNAWAGPVSDWGVATVGLEQLAAIGEARLVCLEPIPPHARRLMAESTLWAHLPAVRRGPMAVIPTVWPFGGLAAASRFAGLLAERLT</sequence>
<evidence type="ECO:0000256" key="1">
    <source>
        <dbReference type="ARBA" id="ARBA00004196"/>
    </source>
</evidence>
<dbReference type="GO" id="GO:1901678">
    <property type="term" value="P:iron coordination entity transport"/>
    <property type="evidence" value="ECO:0007669"/>
    <property type="project" value="UniProtKB-ARBA"/>
</dbReference>
<dbReference type="PANTHER" id="PTHR30532:SF1">
    <property type="entry name" value="IRON(3+)-HYDROXAMATE-BINDING PROTEIN FHUD"/>
    <property type="match status" value="1"/>
</dbReference>
<dbReference type="InterPro" id="IPR051313">
    <property type="entry name" value="Bact_iron-sidero_bind"/>
</dbReference>